<dbReference type="Pfam" id="PF13456">
    <property type="entry name" value="RVT_3"/>
    <property type="match status" value="1"/>
</dbReference>
<protein>
    <submittedName>
        <fullName evidence="6">Bifunctional RNase H/acid phosphatase</fullName>
    </submittedName>
</protein>
<dbReference type="InterPro" id="IPR012337">
    <property type="entry name" value="RNaseH-like_sf"/>
</dbReference>
<evidence type="ECO:0000256" key="3">
    <source>
        <dbReference type="PIRSR" id="PIRSR613078-2"/>
    </source>
</evidence>
<dbReference type="Gene3D" id="3.30.420.10">
    <property type="entry name" value="Ribonuclease H-like superfamily/Ribonuclease H"/>
    <property type="match status" value="1"/>
</dbReference>
<dbReference type="GO" id="GO:0005737">
    <property type="term" value="C:cytoplasm"/>
    <property type="evidence" value="ECO:0007669"/>
    <property type="project" value="TreeGrafter"/>
</dbReference>
<gene>
    <name evidence="6" type="ORF">H0194_02440</name>
</gene>
<dbReference type="Proteomes" id="UP000515743">
    <property type="component" value="Chromosome"/>
</dbReference>
<reference evidence="6 7" key="1">
    <citation type="submission" date="2020-07" db="EMBL/GenBank/DDBJ databases">
        <title>Complete genome and description of Corynebacterium incognita strain Marseille-Q3630 sp. nov.</title>
        <authorList>
            <person name="Boxberger M."/>
        </authorList>
    </citation>
    <scope>NUCLEOTIDE SEQUENCE [LARGE SCALE GENOMIC DNA]</scope>
    <source>
        <strain evidence="6 7">Marseille-Q3630</strain>
    </source>
</reference>
<proteinExistence type="predicted"/>
<feature type="active site" description="Tele-phosphohistidine intermediate" evidence="1">
    <location>
        <position position="212"/>
    </location>
</feature>
<sequence length="420" mass="45382">MRCRNARSAAASWSARTPLKLTKKVQVTRVAQVSKVNIYADGGSRGNPGVAGSGTVVYSGDGQTILKEIVYVVGTKHTNNVAEYHGLLRGLEAARELGAAEVEFYMDSKLVVEQVNGRWKIKHPDMQKLALEARRIINDFDSFSLEWVPRAKNKVADALSNDAMDAAASGHPEGIVGGAEPEPAPETPEAPVTAGDFSFDRGEVTSFVLLRHGQTEMTRAKQYAGHADPALDETGRRQAAAAAQELAHRVERGVLRVDAIVSSPLRRCKETAAVVAKVLPGELEVREVPELIEVDFGAWDGKTFAEAHARDPELHERWLTDNAATPPGGESLQTLHRRVRAARQQLQRDFAGKTVLVVTHVNPIKSFLRQGLDAGPTVFHRMFLSPASLSTVDFFDGGNTGQPGGTVTSFNDCGHLAGLS</sequence>
<dbReference type="SUPFAM" id="SSF53098">
    <property type="entry name" value="Ribonuclease H-like"/>
    <property type="match status" value="1"/>
</dbReference>
<dbReference type="AlphaFoldDB" id="A0A7G7CQQ1"/>
<dbReference type="InterPro" id="IPR036397">
    <property type="entry name" value="RNaseH_sf"/>
</dbReference>
<evidence type="ECO:0000259" key="5">
    <source>
        <dbReference type="PROSITE" id="PS50879"/>
    </source>
</evidence>
<dbReference type="NCBIfam" id="NF005567">
    <property type="entry name" value="PRK07238.1"/>
    <property type="match status" value="1"/>
</dbReference>
<dbReference type="GO" id="GO:0016791">
    <property type="term" value="F:phosphatase activity"/>
    <property type="evidence" value="ECO:0007669"/>
    <property type="project" value="TreeGrafter"/>
</dbReference>
<dbReference type="CDD" id="cd07067">
    <property type="entry name" value="HP_PGM_like"/>
    <property type="match status" value="1"/>
</dbReference>
<evidence type="ECO:0000256" key="4">
    <source>
        <dbReference type="SAM" id="MobiDB-lite"/>
    </source>
</evidence>
<organism evidence="6 7">
    <name type="scientific">Corynebacterium incognita</name>
    <dbReference type="NCBI Taxonomy" id="2754725"/>
    <lineage>
        <taxon>Bacteria</taxon>
        <taxon>Bacillati</taxon>
        <taxon>Actinomycetota</taxon>
        <taxon>Actinomycetes</taxon>
        <taxon>Mycobacteriales</taxon>
        <taxon>Corynebacteriaceae</taxon>
        <taxon>Corynebacterium</taxon>
    </lineage>
</organism>
<dbReference type="SUPFAM" id="SSF53254">
    <property type="entry name" value="Phosphoglycerate mutase-like"/>
    <property type="match status" value="1"/>
</dbReference>
<dbReference type="SMART" id="SM00855">
    <property type="entry name" value="PGAM"/>
    <property type="match status" value="1"/>
</dbReference>
<dbReference type="InterPro" id="IPR014636">
    <property type="entry name" value="RNaseH/PGlycerate_mutase"/>
</dbReference>
<dbReference type="PANTHER" id="PTHR48100">
    <property type="entry name" value="BROAD-SPECIFICITY PHOSPHATASE YOR283W-RELATED"/>
    <property type="match status" value="1"/>
</dbReference>
<accession>A0A7G7CQQ1</accession>
<feature type="binding site" evidence="3">
    <location>
        <position position="267"/>
    </location>
    <ligand>
        <name>substrate</name>
    </ligand>
</feature>
<dbReference type="GO" id="GO:0003676">
    <property type="term" value="F:nucleic acid binding"/>
    <property type="evidence" value="ECO:0007669"/>
    <property type="project" value="InterPro"/>
</dbReference>
<feature type="region of interest" description="Disordered" evidence="4">
    <location>
        <begin position="166"/>
        <end position="195"/>
    </location>
</feature>
<dbReference type="InterPro" id="IPR029033">
    <property type="entry name" value="His_PPase_superfam"/>
</dbReference>
<dbReference type="Gene3D" id="3.40.50.1240">
    <property type="entry name" value="Phosphoglycerate mutase-like"/>
    <property type="match status" value="1"/>
</dbReference>
<evidence type="ECO:0000256" key="1">
    <source>
        <dbReference type="PIRSR" id="PIRSR036922-1"/>
    </source>
</evidence>
<dbReference type="PROSITE" id="PS50879">
    <property type="entry name" value="RNASE_H_1"/>
    <property type="match status" value="1"/>
</dbReference>
<feature type="active site" description="Proton donor/acceptor; for phosphatase activity" evidence="1">
    <location>
        <position position="293"/>
    </location>
</feature>
<dbReference type="InterPro" id="IPR013078">
    <property type="entry name" value="His_Pase_superF_clade-1"/>
</dbReference>
<dbReference type="GO" id="GO:0004523">
    <property type="term" value="F:RNA-DNA hybrid ribonuclease activity"/>
    <property type="evidence" value="ECO:0007669"/>
    <property type="project" value="InterPro"/>
</dbReference>
<feature type="active site" description="Proton donor/acceptor" evidence="2">
    <location>
        <position position="293"/>
    </location>
</feature>
<feature type="compositionally biased region" description="Low complexity" evidence="4">
    <location>
        <begin position="172"/>
        <end position="181"/>
    </location>
</feature>
<dbReference type="FunFam" id="3.30.420.10:FF:000076">
    <property type="entry name" value="RBR-type E3 ubiquitin transferase"/>
    <property type="match status" value="1"/>
</dbReference>
<keyword evidence="7" id="KW-1185">Reference proteome</keyword>
<dbReference type="Pfam" id="PF00300">
    <property type="entry name" value="His_Phos_1"/>
    <property type="match status" value="1"/>
</dbReference>
<dbReference type="CDD" id="cd09279">
    <property type="entry name" value="RNase_HI_like"/>
    <property type="match status" value="1"/>
</dbReference>
<dbReference type="KEGG" id="cik:H0194_02440"/>
<name>A0A7G7CQQ1_9CORY</name>
<dbReference type="InterPro" id="IPR050275">
    <property type="entry name" value="PGM_Phosphatase"/>
</dbReference>
<dbReference type="PIRSF" id="PIRSF036922">
    <property type="entry name" value="RNaseH_PGAM"/>
    <property type="match status" value="1"/>
</dbReference>
<dbReference type="EMBL" id="CP059404">
    <property type="protein sequence ID" value="QNE89917.1"/>
    <property type="molecule type" value="Genomic_DNA"/>
</dbReference>
<feature type="domain" description="RNase H type-1" evidence="5">
    <location>
        <begin position="32"/>
        <end position="173"/>
    </location>
</feature>
<dbReference type="PANTHER" id="PTHR48100:SF1">
    <property type="entry name" value="HISTIDINE PHOSPHATASE FAMILY PROTEIN-RELATED"/>
    <property type="match status" value="1"/>
</dbReference>
<dbReference type="InterPro" id="IPR002156">
    <property type="entry name" value="RNaseH_domain"/>
</dbReference>
<evidence type="ECO:0000313" key="6">
    <source>
        <dbReference type="EMBL" id="QNE89917.1"/>
    </source>
</evidence>
<evidence type="ECO:0000313" key="7">
    <source>
        <dbReference type="Proteomes" id="UP000515743"/>
    </source>
</evidence>
<evidence type="ECO:0000256" key="2">
    <source>
        <dbReference type="PIRSR" id="PIRSR613078-1"/>
    </source>
</evidence>